<keyword evidence="1" id="KW-1133">Transmembrane helix</keyword>
<evidence type="ECO:0000256" key="1">
    <source>
        <dbReference type="SAM" id="Phobius"/>
    </source>
</evidence>
<keyword evidence="1" id="KW-0472">Membrane</keyword>
<dbReference type="EMBL" id="SNRY01008808">
    <property type="protein sequence ID" value="KAA6307943.1"/>
    <property type="molecule type" value="Genomic_DNA"/>
</dbReference>
<gene>
    <name evidence="2" type="ORF">EZS27_040384</name>
</gene>
<comment type="caution">
    <text evidence="2">The sequence shown here is derived from an EMBL/GenBank/DDBJ whole genome shotgun (WGS) entry which is preliminary data.</text>
</comment>
<keyword evidence="1" id="KW-0812">Transmembrane</keyword>
<organism evidence="2">
    <name type="scientific">termite gut metagenome</name>
    <dbReference type="NCBI Taxonomy" id="433724"/>
    <lineage>
        <taxon>unclassified sequences</taxon>
        <taxon>metagenomes</taxon>
        <taxon>organismal metagenomes</taxon>
    </lineage>
</organism>
<protein>
    <submittedName>
        <fullName evidence="2">Uncharacterized protein</fullName>
    </submittedName>
</protein>
<evidence type="ECO:0000313" key="2">
    <source>
        <dbReference type="EMBL" id="KAA6307943.1"/>
    </source>
</evidence>
<proteinExistence type="predicted"/>
<sequence length="119" mass="13365">MKKFIFKISLPVGLFLSISISILWFLPYNNPDNYYLAYNKKCDLLRQGTSNLRIIFVGGSNLAFGIDSKMITDSLHIDVINYGLSAGIGLKYMIDDVCIYAKKMILLFLLLNIGIFGGN</sequence>
<dbReference type="AlphaFoldDB" id="A0A5J4PHK5"/>
<name>A0A5J4PHK5_9ZZZZ</name>
<reference evidence="2" key="1">
    <citation type="submission" date="2019-03" db="EMBL/GenBank/DDBJ databases">
        <title>Single cell metagenomics reveals metabolic interactions within the superorganism composed of flagellate Streblomastix strix and complex community of Bacteroidetes bacteria on its surface.</title>
        <authorList>
            <person name="Treitli S.C."/>
            <person name="Kolisko M."/>
            <person name="Husnik F."/>
            <person name="Keeling P."/>
            <person name="Hampl V."/>
        </authorList>
    </citation>
    <scope>NUCLEOTIDE SEQUENCE</scope>
    <source>
        <strain evidence="2">STM</strain>
    </source>
</reference>
<feature type="transmembrane region" description="Helical" evidence="1">
    <location>
        <begin position="99"/>
        <end position="118"/>
    </location>
</feature>
<feature type="transmembrane region" description="Helical" evidence="1">
    <location>
        <begin position="5"/>
        <end position="26"/>
    </location>
</feature>
<accession>A0A5J4PHK5</accession>